<accession>A0A8H6T684</accession>
<evidence type="ECO:0000256" key="1">
    <source>
        <dbReference type="SAM" id="MobiDB-lite"/>
    </source>
</evidence>
<gene>
    <name evidence="2" type="ORF">MIND_00180400</name>
</gene>
<dbReference type="Proteomes" id="UP000636479">
    <property type="component" value="Unassembled WGS sequence"/>
</dbReference>
<keyword evidence="2" id="KW-0378">Hydrolase</keyword>
<dbReference type="GO" id="GO:1990904">
    <property type="term" value="C:ribonucleoprotein complex"/>
    <property type="evidence" value="ECO:0007669"/>
    <property type="project" value="UniProtKB-KW"/>
</dbReference>
<dbReference type="GeneID" id="59341235"/>
<organism evidence="2 3">
    <name type="scientific">Mycena indigotica</name>
    <dbReference type="NCBI Taxonomy" id="2126181"/>
    <lineage>
        <taxon>Eukaryota</taxon>
        <taxon>Fungi</taxon>
        <taxon>Dikarya</taxon>
        <taxon>Basidiomycota</taxon>
        <taxon>Agaricomycotina</taxon>
        <taxon>Agaricomycetes</taxon>
        <taxon>Agaricomycetidae</taxon>
        <taxon>Agaricales</taxon>
        <taxon>Marasmiineae</taxon>
        <taxon>Mycenaceae</taxon>
        <taxon>Mycena</taxon>
    </lineage>
</organism>
<evidence type="ECO:0000313" key="3">
    <source>
        <dbReference type="Proteomes" id="UP000636479"/>
    </source>
</evidence>
<keyword evidence="2" id="KW-0347">Helicase</keyword>
<feature type="region of interest" description="Disordered" evidence="1">
    <location>
        <begin position="28"/>
        <end position="96"/>
    </location>
</feature>
<reference evidence="2" key="1">
    <citation type="submission" date="2020-05" db="EMBL/GenBank/DDBJ databases">
        <title>Mycena genomes resolve the evolution of fungal bioluminescence.</title>
        <authorList>
            <person name="Tsai I.J."/>
        </authorList>
    </citation>
    <scope>NUCLEOTIDE SEQUENCE</scope>
    <source>
        <strain evidence="2">171206Taipei</strain>
    </source>
</reference>
<evidence type="ECO:0000313" key="2">
    <source>
        <dbReference type="EMBL" id="KAF7311706.1"/>
    </source>
</evidence>
<keyword evidence="2" id="KW-0547">Nucleotide-binding</keyword>
<dbReference type="AlphaFoldDB" id="A0A8H6T684"/>
<keyword evidence="3" id="KW-1185">Reference proteome</keyword>
<name>A0A8H6T684_9AGAR</name>
<dbReference type="EMBL" id="JACAZF010000002">
    <property type="protein sequence ID" value="KAF7311706.1"/>
    <property type="molecule type" value="Genomic_DNA"/>
</dbReference>
<protein>
    <submittedName>
        <fullName evidence="2">U5 small nuclear ribonucleoprotein helicase</fullName>
    </submittedName>
</protein>
<proteinExistence type="predicted"/>
<dbReference type="GO" id="GO:0004386">
    <property type="term" value="F:helicase activity"/>
    <property type="evidence" value="ECO:0007669"/>
    <property type="project" value="UniProtKB-KW"/>
</dbReference>
<keyword evidence="2" id="KW-0687">Ribonucleoprotein</keyword>
<dbReference type="OrthoDB" id="3201040at2759"/>
<dbReference type="RefSeq" id="XP_037223814.1">
    <property type="nucleotide sequence ID" value="XM_037358719.1"/>
</dbReference>
<comment type="caution">
    <text evidence="2">The sequence shown here is derived from an EMBL/GenBank/DDBJ whole genome shotgun (WGS) entry which is preliminary data.</text>
</comment>
<keyword evidence="2" id="KW-0067">ATP-binding</keyword>
<feature type="compositionally biased region" description="Basic and acidic residues" evidence="1">
    <location>
        <begin position="61"/>
        <end position="83"/>
    </location>
</feature>
<sequence>MAGQGKKPHLSGYNYGAISSLVLTADRSALPRRNKEPNGAPTSLVGRVNPRDMGSHVQCETPKDLEKKKKKASDGQDASEKQPAKRKTQATGFGYTDIIEATQDVEGLTY</sequence>